<dbReference type="Gene3D" id="3.30.70.100">
    <property type="match status" value="1"/>
</dbReference>
<evidence type="ECO:0000259" key="1">
    <source>
        <dbReference type="PROSITE" id="PS50846"/>
    </source>
</evidence>
<dbReference type="InterPro" id="IPR006121">
    <property type="entry name" value="HMA_dom"/>
</dbReference>
<dbReference type="InterPro" id="IPR036163">
    <property type="entry name" value="HMA_dom_sf"/>
</dbReference>
<comment type="caution">
    <text evidence="2">The sequence shown here is derived from an EMBL/GenBank/DDBJ whole genome shotgun (WGS) entry which is preliminary data.</text>
</comment>
<dbReference type="GO" id="GO:0046872">
    <property type="term" value="F:metal ion binding"/>
    <property type="evidence" value="ECO:0007669"/>
    <property type="project" value="InterPro"/>
</dbReference>
<organism evidence="2 3">
    <name type="scientific">Duganella vulcania</name>
    <dbReference type="NCBI Taxonomy" id="2692166"/>
    <lineage>
        <taxon>Bacteria</taxon>
        <taxon>Pseudomonadati</taxon>
        <taxon>Pseudomonadota</taxon>
        <taxon>Betaproteobacteria</taxon>
        <taxon>Burkholderiales</taxon>
        <taxon>Oxalobacteraceae</taxon>
        <taxon>Telluria group</taxon>
        <taxon>Duganella</taxon>
    </lineage>
</organism>
<sequence length="87" mass="8816">MQTDLLIEGMDDEGSADNVAKLLSDIAGVSDVRVSLLDRRARVQIDESLTSPHLLTRKLTQAGYPAGAEAIAAPAAAGGCCGGCCGG</sequence>
<reference evidence="2 3" key="1">
    <citation type="submission" date="2020-01" db="EMBL/GenBank/DDBJ databases">
        <title>Novel species isolated from a subtropical stream in China.</title>
        <authorList>
            <person name="Lu H."/>
        </authorList>
    </citation>
    <scope>NUCLEOTIDE SEQUENCE [LARGE SCALE GENOMIC DNA]</scope>
    <source>
        <strain evidence="2 3">FT82W</strain>
    </source>
</reference>
<dbReference type="Pfam" id="PF00403">
    <property type="entry name" value="HMA"/>
    <property type="match status" value="1"/>
</dbReference>
<dbReference type="AlphaFoldDB" id="A0A845G5X7"/>
<evidence type="ECO:0000313" key="3">
    <source>
        <dbReference type="Proteomes" id="UP000470302"/>
    </source>
</evidence>
<dbReference type="Proteomes" id="UP000470302">
    <property type="component" value="Unassembled WGS sequence"/>
</dbReference>
<dbReference type="CDD" id="cd00371">
    <property type="entry name" value="HMA"/>
    <property type="match status" value="1"/>
</dbReference>
<feature type="domain" description="HMA" evidence="1">
    <location>
        <begin position="1"/>
        <end position="67"/>
    </location>
</feature>
<dbReference type="SUPFAM" id="SSF55008">
    <property type="entry name" value="HMA, heavy metal-associated domain"/>
    <property type="match status" value="1"/>
</dbReference>
<gene>
    <name evidence="2" type="ORF">GTP91_16690</name>
</gene>
<accession>A0A845G5X7</accession>
<evidence type="ECO:0000313" key="2">
    <source>
        <dbReference type="EMBL" id="MYM88805.1"/>
    </source>
</evidence>
<protein>
    <submittedName>
        <fullName evidence="2">Copper chaperone</fullName>
    </submittedName>
</protein>
<dbReference type="RefSeq" id="WP_161097814.1">
    <property type="nucleotide sequence ID" value="NZ_WWCW01000055.1"/>
</dbReference>
<dbReference type="EMBL" id="WWCW01000055">
    <property type="protein sequence ID" value="MYM88805.1"/>
    <property type="molecule type" value="Genomic_DNA"/>
</dbReference>
<proteinExistence type="predicted"/>
<name>A0A845G5X7_9BURK</name>
<dbReference type="PROSITE" id="PS50846">
    <property type="entry name" value="HMA_2"/>
    <property type="match status" value="1"/>
</dbReference>